<sequence>MMNWTHGPPGLINLVPLRCYLLARSFLFGQVELLIPKAMHQMILLGSFLLRTPMLVVNVDAIFVLVQILLTMLKVLNHDIIGNWLGSR</sequence>
<name>A0ACB9JN43_9ASTR</name>
<organism evidence="1 2">
    <name type="scientific">Smallanthus sonchifolius</name>
    <dbReference type="NCBI Taxonomy" id="185202"/>
    <lineage>
        <taxon>Eukaryota</taxon>
        <taxon>Viridiplantae</taxon>
        <taxon>Streptophyta</taxon>
        <taxon>Embryophyta</taxon>
        <taxon>Tracheophyta</taxon>
        <taxon>Spermatophyta</taxon>
        <taxon>Magnoliopsida</taxon>
        <taxon>eudicotyledons</taxon>
        <taxon>Gunneridae</taxon>
        <taxon>Pentapetalae</taxon>
        <taxon>asterids</taxon>
        <taxon>campanulids</taxon>
        <taxon>Asterales</taxon>
        <taxon>Asteraceae</taxon>
        <taxon>Asteroideae</taxon>
        <taxon>Heliantheae alliance</taxon>
        <taxon>Millerieae</taxon>
        <taxon>Smallanthus</taxon>
    </lineage>
</organism>
<accession>A0ACB9JN43</accession>
<gene>
    <name evidence="1" type="ORF">L1987_09331</name>
</gene>
<keyword evidence="2" id="KW-1185">Reference proteome</keyword>
<comment type="caution">
    <text evidence="1">The sequence shown here is derived from an EMBL/GenBank/DDBJ whole genome shotgun (WGS) entry which is preliminary data.</text>
</comment>
<evidence type="ECO:0000313" key="1">
    <source>
        <dbReference type="EMBL" id="KAI3821759.1"/>
    </source>
</evidence>
<protein>
    <submittedName>
        <fullName evidence="1">Uncharacterized protein</fullName>
    </submittedName>
</protein>
<dbReference type="Proteomes" id="UP001056120">
    <property type="component" value="Linkage Group LG03"/>
</dbReference>
<reference evidence="1 2" key="2">
    <citation type="journal article" date="2022" name="Mol. Ecol. Resour.">
        <title>The genomes of chicory, endive, great burdock and yacon provide insights into Asteraceae paleo-polyploidization history and plant inulin production.</title>
        <authorList>
            <person name="Fan W."/>
            <person name="Wang S."/>
            <person name="Wang H."/>
            <person name="Wang A."/>
            <person name="Jiang F."/>
            <person name="Liu H."/>
            <person name="Zhao H."/>
            <person name="Xu D."/>
            <person name="Zhang Y."/>
        </authorList>
    </citation>
    <scope>NUCLEOTIDE SEQUENCE [LARGE SCALE GENOMIC DNA]</scope>
    <source>
        <strain evidence="2">cv. Yunnan</strain>
        <tissue evidence="1">Leaves</tissue>
    </source>
</reference>
<dbReference type="EMBL" id="CM042020">
    <property type="protein sequence ID" value="KAI3821759.1"/>
    <property type="molecule type" value="Genomic_DNA"/>
</dbReference>
<evidence type="ECO:0000313" key="2">
    <source>
        <dbReference type="Proteomes" id="UP001056120"/>
    </source>
</evidence>
<reference evidence="2" key="1">
    <citation type="journal article" date="2022" name="Mol. Ecol. Resour.">
        <title>The genomes of chicory, endive, great burdock and yacon provide insights into Asteraceae palaeo-polyploidization history and plant inulin production.</title>
        <authorList>
            <person name="Fan W."/>
            <person name="Wang S."/>
            <person name="Wang H."/>
            <person name="Wang A."/>
            <person name="Jiang F."/>
            <person name="Liu H."/>
            <person name="Zhao H."/>
            <person name="Xu D."/>
            <person name="Zhang Y."/>
        </authorList>
    </citation>
    <scope>NUCLEOTIDE SEQUENCE [LARGE SCALE GENOMIC DNA]</scope>
    <source>
        <strain evidence="2">cv. Yunnan</strain>
    </source>
</reference>
<proteinExistence type="predicted"/>